<evidence type="ECO:0000259" key="5">
    <source>
        <dbReference type="SMART" id="SM01302"/>
    </source>
</evidence>
<proteinExistence type="inferred from homology"/>
<dbReference type="STRING" id="282301.A0A267G5E8"/>
<keyword evidence="3" id="KW-0677">Repeat</keyword>
<dbReference type="InterPro" id="IPR001680">
    <property type="entry name" value="WD40_rpt"/>
</dbReference>
<feature type="region of interest" description="Disordered" evidence="4">
    <location>
        <begin position="871"/>
        <end position="953"/>
    </location>
</feature>
<feature type="region of interest" description="Disordered" evidence="4">
    <location>
        <begin position="969"/>
        <end position="992"/>
    </location>
</feature>
<dbReference type="Gene3D" id="1.25.10.10">
    <property type="entry name" value="Leucine-rich Repeat Variant"/>
    <property type="match status" value="1"/>
</dbReference>
<accession>A0A267G5E8</accession>
<evidence type="ECO:0000256" key="1">
    <source>
        <dbReference type="ARBA" id="ARBA00009257"/>
    </source>
</evidence>
<feature type="domain" description="Raptor N-terminal CASPase-like" evidence="5">
    <location>
        <begin position="62"/>
        <end position="215"/>
    </location>
</feature>
<evidence type="ECO:0000313" key="7">
    <source>
        <dbReference type="Proteomes" id="UP000215902"/>
    </source>
</evidence>
<organism evidence="6 7">
    <name type="scientific">Macrostomum lignano</name>
    <dbReference type="NCBI Taxonomy" id="282301"/>
    <lineage>
        <taxon>Eukaryota</taxon>
        <taxon>Metazoa</taxon>
        <taxon>Spiralia</taxon>
        <taxon>Lophotrochozoa</taxon>
        <taxon>Platyhelminthes</taxon>
        <taxon>Rhabditophora</taxon>
        <taxon>Macrostomorpha</taxon>
        <taxon>Macrostomida</taxon>
        <taxon>Macrostomidae</taxon>
        <taxon>Macrostomum</taxon>
    </lineage>
</organism>
<dbReference type="Gene3D" id="2.130.10.10">
    <property type="entry name" value="YVTN repeat-like/Quinoprotein amine dehydrogenase"/>
    <property type="match status" value="1"/>
</dbReference>
<evidence type="ECO:0000313" key="6">
    <source>
        <dbReference type="EMBL" id="PAA81216.1"/>
    </source>
</evidence>
<dbReference type="GO" id="GO:0009267">
    <property type="term" value="P:cellular response to starvation"/>
    <property type="evidence" value="ECO:0007669"/>
    <property type="project" value="TreeGrafter"/>
</dbReference>
<dbReference type="GO" id="GO:0071230">
    <property type="term" value="P:cellular response to amino acid stimulus"/>
    <property type="evidence" value="ECO:0007669"/>
    <property type="project" value="TreeGrafter"/>
</dbReference>
<dbReference type="InterPro" id="IPR016024">
    <property type="entry name" value="ARM-type_fold"/>
</dbReference>
<dbReference type="GO" id="GO:0031931">
    <property type="term" value="C:TORC1 complex"/>
    <property type="evidence" value="ECO:0007669"/>
    <property type="project" value="InterPro"/>
</dbReference>
<dbReference type="InterPro" id="IPR036322">
    <property type="entry name" value="WD40_repeat_dom_sf"/>
</dbReference>
<dbReference type="PANTHER" id="PTHR12848">
    <property type="entry name" value="REGULATORY-ASSOCIATED PROTEIN OF MTOR"/>
    <property type="match status" value="1"/>
</dbReference>
<comment type="similarity">
    <text evidence="1">Belongs to the WD repeat RAPTOR family.</text>
</comment>
<dbReference type="PANTHER" id="PTHR12848:SF16">
    <property type="entry name" value="REGULATORY-ASSOCIATED PROTEIN OF MTOR"/>
    <property type="match status" value="1"/>
</dbReference>
<feature type="region of interest" description="Disordered" evidence="4">
    <location>
        <begin position="718"/>
        <end position="742"/>
    </location>
</feature>
<feature type="compositionally biased region" description="Low complexity" evidence="4">
    <location>
        <begin position="874"/>
        <end position="886"/>
    </location>
</feature>
<name>A0A267G5E8_9PLAT</name>
<dbReference type="InterPro" id="IPR004083">
    <property type="entry name" value="Raptor"/>
</dbReference>
<dbReference type="SMART" id="SM00320">
    <property type="entry name" value="WD40"/>
    <property type="match status" value="6"/>
</dbReference>
<reference evidence="6 7" key="1">
    <citation type="submission" date="2017-06" db="EMBL/GenBank/DDBJ databases">
        <title>A platform for efficient transgenesis in Macrostomum lignano, a flatworm model organism for stem cell research.</title>
        <authorList>
            <person name="Berezikov E."/>
        </authorList>
    </citation>
    <scope>NUCLEOTIDE SEQUENCE [LARGE SCALE GENOMIC DNA]</scope>
    <source>
        <strain evidence="6">DV1</strain>
        <tissue evidence="6">Whole organism</tissue>
    </source>
</reference>
<feature type="compositionally biased region" description="Basic residues" evidence="4">
    <location>
        <begin position="429"/>
        <end position="441"/>
    </location>
</feature>
<sequence length="1520" mass="167518">TRMHLYEEDAKRVDEAELACYPIGLARSLPEWNIPLAFASPHLHEETNGVEGIAESWRYGTKVRITNVLLVLCLNVDTDPPDVQKPVPSAVQHCWYDPSGKNPNKAVEEISTLLVNQYKRWNSKIRYKTCNDPTVDEVKKQCLSLRRTARQDRILFHFNGHGVPRPTKNGETWVFNRNFTQYIPLSLYDLQSWLGSPSVYVIDCHNAGQVLKSYEAFCERRRQDWEQSEQYQQQKSSGGSSCAYSTGSEVTMENSILLCSCGVDEFLPMNPDLPADLFTACLTTPIKAALHWYWIRYSNRLSPDLTLAMLSNIPGKLSERKSMLGELNWIFTAVTDTIAYNSIPRDLFHRLFRYDTLLASLFRNFLLAERVLVSYGCTPVTHPLLPPMHKHPLWSAWDHVVDDFMRQLPDVHRWISNHEAQAQQQQQQQHHHHQYHHHQQHLHQSTMPDPESGPLLQVPYKTCSFFADHLASFEVWLKSAGSKTPADAWHLPIVLQVLLSQYYRPKALKLLCSYLDLGPDAVYQTLSVGTFPYILKLLNGGKDMKEELVFIWAKIVAVEHSTNLVLDLVKEDNIRYFINVLQDPAPLTTPKSLSIRGMAAFVLARLMNRSVEAKEICIRSNLICTILEHLDDPAVRLDQALPAVTYRLFLVFCLAKIWANHEPGRSHGARSSAYEALYSSSAAYGYEPLLDDRQPKVRAACVHALAAYMDNVNNSANASAQQQSSASSGSNSAEQQSLRASDLSGSNDQTIVLRLLQRSLSDCSALVRCELVCALAAFTRLFENEMIAVVIQQIEDTERWRRLKRPTTAQPFAGLLKSGNVYQQVWRSLCFLHRDPAPQVQSMAGTLVQSVYSRVSEKLRKDQRILEQYAKPGQQQQSQQQQQQQQTHAKLSNNGTFPRVSSAAVLSSSRPAEDSTSGSVPGSPKLQRHLGLQHHQHHHHLSSRSPPTPLTGAISTNRFATRILLGMMDNLDSRRRSPSPGATGGNRRSGLVGLVRRQSDSAGAANEATTSYSTADWSSRSAAAASVVSNEPLTTKLFEYCCAQFARPMASQAQADLSTESDPLSANFQSRELSCLLLHSLHRLAAQDAVALATAGSGGRSVQFALRSTRTVQSPAVSLHFHPLLAQLLLCDDSSVQVLDPDLCRLASFNAESGVNLLAFGGGSAGGSRRSSGGLTAGTSGSLGGHTRQHQGSLQHQHHSRQTSSPAHHSHSFGAHGGMVGGGSGGNFLVDIQLVNWHTEDSLLACAWSDGCVRLWRNYACPYNSSPQLISAFVGLPDRLRAMAWNQQQQAGLAFGGHARFLRLIDAHAERRCVDLPCESAACTHLAYSDESAGRGRLIAGFDDGIVKCFDPLAPANQCCVCSVQADAVPVGGVSNSGAAAMSSPAGDLVLGACLNPSNPDQLLTCTASGLVRLWDLRRAGQQFLESHQPPQQQQPPQQVTCFAAHPRCPVYAVGTADCTLSVRSFTGGFQLAAVRANEALLQQIARPFSVAFHPLKPMLALSTTDSCLSLYSAHSSVGL</sequence>
<evidence type="ECO:0000256" key="3">
    <source>
        <dbReference type="ARBA" id="ARBA00022737"/>
    </source>
</evidence>
<dbReference type="Gene3D" id="3.40.50.1460">
    <property type="match status" value="1"/>
</dbReference>
<dbReference type="GO" id="GO:0031929">
    <property type="term" value="P:TOR signaling"/>
    <property type="evidence" value="ECO:0007669"/>
    <property type="project" value="InterPro"/>
</dbReference>
<feature type="compositionally biased region" description="Polar residues" evidence="4">
    <location>
        <begin position="887"/>
        <end position="896"/>
    </location>
</feature>
<dbReference type="SUPFAM" id="SSF50978">
    <property type="entry name" value="WD40 repeat-like"/>
    <property type="match status" value="1"/>
</dbReference>
<protein>
    <recommendedName>
        <fullName evidence="5">Raptor N-terminal CASPase-like domain-containing protein</fullName>
    </recommendedName>
</protein>
<dbReference type="InterPro" id="IPR011989">
    <property type="entry name" value="ARM-like"/>
</dbReference>
<comment type="caution">
    <text evidence="6">The sequence shown here is derived from an EMBL/GenBank/DDBJ whole genome shotgun (WGS) entry which is preliminary data.</text>
</comment>
<dbReference type="InterPro" id="IPR015943">
    <property type="entry name" value="WD40/YVTN_repeat-like_dom_sf"/>
</dbReference>
<feature type="compositionally biased region" description="Basic residues" evidence="4">
    <location>
        <begin position="926"/>
        <end position="942"/>
    </location>
</feature>
<keyword evidence="2" id="KW-0853">WD repeat</keyword>
<dbReference type="GO" id="GO:0030674">
    <property type="term" value="F:protein-macromolecule adaptor activity"/>
    <property type="evidence" value="ECO:0007669"/>
    <property type="project" value="TreeGrafter"/>
</dbReference>
<feature type="compositionally biased region" description="Low complexity" evidence="4">
    <location>
        <begin position="718"/>
        <end position="737"/>
    </location>
</feature>
<dbReference type="SUPFAM" id="SSF48371">
    <property type="entry name" value="ARM repeat"/>
    <property type="match status" value="1"/>
</dbReference>
<evidence type="ECO:0000256" key="2">
    <source>
        <dbReference type="ARBA" id="ARBA00022574"/>
    </source>
</evidence>
<evidence type="ECO:0000256" key="4">
    <source>
        <dbReference type="SAM" id="MobiDB-lite"/>
    </source>
</evidence>
<feature type="compositionally biased region" description="Low complexity" evidence="4">
    <location>
        <begin position="1167"/>
        <end position="1180"/>
    </location>
</feature>
<dbReference type="OrthoDB" id="10262360at2759"/>
<dbReference type="SMART" id="SM01302">
    <property type="entry name" value="Raptor_N"/>
    <property type="match status" value="1"/>
</dbReference>
<dbReference type="GO" id="GO:0005737">
    <property type="term" value="C:cytoplasm"/>
    <property type="evidence" value="ECO:0007669"/>
    <property type="project" value="TreeGrafter"/>
</dbReference>
<feature type="region of interest" description="Disordered" evidence="4">
    <location>
        <begin position="419"/>
        <end position="448"/>
    </location>
</feature>
<gene>
    <name evidence="6" type="ORF">BOX15_Mlig033661g2</name>
</gene>
<dbReference type="InterPro" id="IPR029347">
    <property type="entry name" value="Raptor_N"/>
</dbReference>
<dbReference type="GO" id="GO:0010506">
    <property type="term" value="P:regulation of autophagy"/>
    <property type="evidence" value="ECO:0007669"/>
    <property type="project" value="TreeGrafter"/>
</dbReference>
<dbReference type="Proteomes" id="UP000215902">
    <property type="component" value="Unassembled WGS sequence"/>
</dbReference>
<feature type="compositionally biased region" description="Low complexity" evidence="4">
    <location>
        <begin position="898"/>
        <end position="910"/>
    </location>
</feature>
<feature type="non-terminal residue" evidence="6">
    <location>
        <position position="1"/>
    </location>
</feature>
<dbReference type="PRINTS" id="PR01547">
    <property type="entry name" value="YEAST176DUF"/>
</dbReference>
<feature type="region of interest" description="Disordered" evidence="4">
    <location>
        <begin position="1167"/>
        <end position="1216"/>
    </location>
</feature>
<dbReference type="EMBL" id="NIVC01000544">
    <property type="protein sequence ID" value="PAA81216.1"/>
    <property type="molecule type" value="Genomic_DNA"/>
</dbReference>
<dbReference type="GO" id="GO:0030307">
    <property type="term" value="P:positive regulation of cell growth"/>
    <property type="evidence" value="ECO:0007669"/>
    <property type="project" value="TreeGrafter"/>
</dbReference>
<dbReference type="Pfam" id="PF14538">
    <property type="entry name" value="Raptor_N"/>
    <property type="match status" value="1"/>
</dbReference>
<keyword evidence="7" id="KW-1185">Reference proteome</keyword>